<name>A0ABS8XQ23_9BURK</name>
<dbReference type="PANTHER" id="PTHR38600:SF2">
    <property type="entry name" value="SLL0088 PROTEIN"/>
    <property type="match status" value="1"/>
</dbReference>
<comment type="caution">
    <text evidence="2">The sequence shown here is derived from an EMBL/GenBank/DDBJ whole genome shotgun (WGS) entry which is preliminary data.</text>
</comment>
<dbReference type="Proteomes" id="UP001200741">
    <property type="component" value="Unassembled WGS sequence"/>
</dbReference>
<organism evidence="2 3">
    <name type="scientific">Pelomonas cellulosilytica</name>
    <dbReference type="NCBI Taxonomy" id="2906762"/>
    <lineage>
        <taxon>Bacteria</taxon>
        <taxon>Pseudomonadati</taxon>
        <taxon>Pseudomonadota</taxon>
        <taxon>Betaproteobacteria</taxon>
        <taxon>Burkholderiales</taxon>
        <taxon>Sphaerotilaceae</taxon>
        <taxon>Roseateles</taxon>
    </lineage>
</organism>
<dbReference type="SUPFAM" id="SSF46785">
    <property type="entry name" value="Winged helix' DNA-binding domain"/>
    <property type="match status" value="1"/>
</dbReference>
<evidence type="ECO:0000259" key="1">
    <source>
        <dbReference type="PROSITE" id="PS50987"/>
    </source>
</evidence>
<feature type="domain" description="HTH arsR-type" evidence="1">
    <location>
        <begin position="1"/>
        <end position="95"/>
    </location>
</feature>
<accession>A0ABS8XQ23</accession>
<sequence>MVKQYTHGLDYTFFALADPTRRAVLARLSQGEATVGELAEPFGMSLVAVGKHLRLLEAAGLIQRERVGRRVTCRLQAGPLAEAGAWIDGYRAFWDSNMASLSRYLRGKAKGAAT</sequence>
<dbReference type="CDD" id="cd00090">
    <property type="entry name" value="HTH_ARSR"/>
    <property type="match status" value="1"/>
</dbReference>
<dbReference type="InterPro" id="IPR011991">
    <property type="entry name" value="ArsR-like_HTH"/>
</dbReference>
<dbReference type="InterPro" id="IPR036388">
    <property type="entry name" value="WH-like_DNA-bd_sf"/>
</dbReference>
<dbReference type="InterPro" id="IPR001845">
    <property type="entry name" value="HTH_ArsR_DNA-bd_dom"/>
</dbReference>
<gene>
    <name evidence="2" type="ORF">LXT13_05075</name>
</gene>
<dbReference type="SMART" id="SM00418">
    <property type="entry name" value="HTH_ARSR"/>
    <property type="match status" value="1"/>
</dbReference>
<dbReference type="NCBIfam" id="NF033788">
    <property type="entry name" value="HTH_metalloreg"/>
    <property type="match status" value="1"/>
</dbReference>
<evidence type="ECO:0000313" key="3">
    <source>
        <dbReference type="Proteomes" id="UP001200741"/>
    </source>
</evidence>
<dbReference type="PANTHER" id="PTHR38600">
    <property type="entry name" value="TRANSCRIPTIONAL REGULATORY PROTEIN"/>
    <property type="match status" value="1"/>
</dbReference>
<dbReference type="PROSITE" id="PS50987">
    <property type="entry name" value="HTH_ARSR_2"/>
    <property type="match status" value="1"/>
</dbReference>
<protein>
    <submittedName>
        <fullName evidence="2">Metalloregulator ArsR/SmtB family transcription factor</fullName>
    </submittedName>
</protein>
<keyword evidence="3" id="KW-1185">Reference proteome</keyword>
<reference evidence="2 3" key="1">
    <citation type="submission" date="2021-12" db="EMBL/GenBank/DDBJ databases">
        <title>Genome seq of P8.</title>
        <authorList>
            <person name="Seo T."/>
        </authorList>
    </citation>
    <scope>NUCLEOTIDE SEQUENCE [LARGE SCALE GENOMIC DNA]</scope>
    <source>
        <strain evidence="2 3">P8</strain>
    </source>
</reference>
<dbReference type="Pfam" id="PF12840">
    <property type="entry name" value="HTH_20"/>
    <property type="match status" value="1"/>
</dbReference>
<dbReference type="PRINTS" id="PR00778">
    <property type="entry name" value="HTHARSR"/>
</dbReference>
<dbReference type="Gene3D" id="1.10.10.10">
    <property type="entry name" value="Winged helix-like DNA-binding domain superfamily/Winged helix DNA-binding domain"/>
    <property type="match status" value="1"/>
</dbReference>
<dbReference type="EMBL" id="JAJTWU010000002">
    <property type="protein sequence ID" value="MCE4553820.1"/>
    <property type="molecule type" value="Genomic_DNA"/>
</dbReference>
<proteinExistence type="predicted"/>
<dbReference type="InterPro" id="IPR036390">
    <property type="entry name" value="WH_DNA-bd_sf"/>
</dbReference>
<evidence type="ECO:0000313" key="2">
    <source>
        <dbReference type="EMBL" id="MCE4553820.1"/>
    </source>
</evidence>
<dbReference type="RefSeq" id="WP_233370532.1">
    <property type="nucleotide sequence ID" value="NZ_JAJTWU010000002.1"/>
</dbReference>